<keyword evidence="6" id="KW-0564">Palmitate</keyword>
<dbReference type="PANTHER" id="PTHR35789:SF1">
    <property type="entry name" value="SPORE GERMINATION PROTEIN B3"/>
    <property type="match status" value="1"/>
</dbReference>
<dbReference type="GO" id="GO:0009847">
    <property type="term" value="P:spore germination"/>
    <property type="evidence" value="ECO:0007669"/>
    <property type="project" value="InterPro"/>
</dbReference>
<dbReference type="GO" id="GO:0016020">
    <property type="term" value="C:membrane"/>
    <property type="evidence" value="ECO:0007669"/>
    <property type="project" value="UniProtKB-SubCell"/>
</dbReference>
<evidence type="ECO:0000256" key="6">
    <source>
        <dbReference type="ARBA" id="ARBA00023139"/>
    </source>
</evidence>
<protein>
    <submittedName>
        <fullName evidence="11">Ger(X)C family spore germination protein</fullName>
    </submittedName>
</protein>
<keyword evidence="7" id="KW-0449">Lipoprotein</keyword>
<evidence type="ECO:0000259" key="10">
    <source>
        <dbReference type="Pfam" id="PF25198"/>
    </source>
</evidence>
<dbReference type="NCBIfam" id="TIGR02887">
    <property type="entry name" value="spore_ger_x_C"/>
    <property type="match status" value="1"/>
</dbReference>
<dbReference type="Pfam" id="PF25198">
    <property type="entry name" value="Spore_GerAC_N"/>
    <property type="match status" value="1"/>
</dbReference>
<evidence type="ECO:0000256" key="3">
    <source>
        <dbReference type="ARBA" id="ARBA00022544"/>
    </source>
</evidence>
<dbReference type="OrthoDB" id="9816067at2"/>
<dbReference type="Pfam" id="PF05504">
    <property type="entry name" value="Spore_GerAC"/>
    <property type="match status" value="1"/>
</dbReference>
<accession>A0A3B0CKS9</accession>
<evidence type="ECO:0000256" key="8">
    <source>
        <dbReference type="SAM" id="MobiDB-lite"/>
    </source>
</evidence>
<gene>
    <name evidence="11" type="ORF">D7M11_07090</name>
</gene>
<dbReference type="InterPro" id="IPR046953">
    <property type="entry name" value="Spore_GerAC-like_C"/>
</dbReference>
<name>A0A3B0CKS9_9BACL</name>
<evidence type="ECO:0000256" key="7">
    <source>
        <dbReference type="ARBA" id="ARBA00023288"/>
    </source>
</evidence>
<comment type="similarity">
    <text evidence="2">Belongs to the GerABKC lipoprotein family.</text>
</comment>
<evidence type="ECO:0000313" key="11">
    <source>
        <dbReference type="EMBL" id="RKN85451.1"/>
    </source>
</evidence>
<evidence type="ECO:0000313" key="12">
    <source>
        <dbReference type="Proteomes" id="UP000282311"/>
    </source>
</evidence>
<dbReference type="AlphaFoldDB" id="A0A3B0CKS9"/>
<comment type="caution">
    <text evidence="11">The sequence shown here is derived from an EMBL/GenBank/DDBJ whole genome shotgun (WGS) entry which is preliminary data.</text>
</comment>
<evidence type="ECO:0000256" key="5">
    <source>
        <dbReference type="ARBA" id="ARBA00023136"/>
    </source>
</evidence>
<reference evidence="11 12" key="1">
    <citation type="journal article" date="2007" name="Int. J. Syst. Evol. Microbiol.">
        <title>Paenibacillus ginsengarvi sp. nov., isolated from soil from ginseng cultivation.</title>
        <authorList>
            <person name="Yoon M.H."/>
            <person name="Ten L.N."/>
            <person name="Im W.T."/>
        </authorList>
    </citation>
    <scope>NUCLEOTIDE SEQUENCE [LARGE SCALE GENOMIC DNA]</scope>
    <source>
        <strain evidence="11 12">KCTC 13059</strain>
    </source>
</reference>
<keyword evidence="12" id="KW-1185">Reference proteome</keyword>
<dbReference type="InterPro" id="IPR057336">
    <property type="entry name" value="GerAC_N"/>
</dbReference>
<organism evidence="11 12">
    <name type="scientific">Paenibacillus ginsengarvi</name>
    <dbReference type="NCBI Taxonomy" id="400777"/>
    <lineage>
        <taxon>Bacteria</taxon>
        <taxon>Bacillati</taxon>
        <taxon>Bacillota</taxon>
        <taxon>Bacilli</taxon>
        <taxon>Bacillales</taxon>
        <taxon>Paenibacillaceae</taxon>
        <taxon>Paenibacillus</taxon>
    </lineage>
</organism>
<dbReference type="Proteomes" id="UP000282311">
    <property type="component" value="Unassembled WGS sequence"/>
</dbReference>
<evidence type="ECO:0000256" key="2">
    <source>
        <dbReference type="ARBA" id="ARBA00007886"/>
    </source>
</evidence>
<keyword evidence="3" id="KW-0309">Germination</keyword>
<dbReference type="InterPro" id="IPR008844">
    <property type="entry name" value="Spore_GerAC-like"/>
</dbReference>
<proteinExistence type="inferred from homology"/>
<feature type="region of interest" description="Disordered" evidence="8">
    <location>
        <begin position="1"/>
        <end position="21"/>
    </location>
</feature>
<sequence length="425" mass="47339">MPVNDLHRHITGTAPNGSRRRHKAGPLALLVLTLLSTLVTGCWDRLEIEERAMILGIAIDKAPDNKIEQSKNLTYFGDPPVTKSPPLQVTLQLAVPGRIPLGPSESGGGSGPGQKPVWIHSATGLTIDDAFNTIQQEVPHKLFWGHVRVIAISKEVAETGLTNINEYLRRNPDVRRTTWMIVTEGDAGAYMRITPQLERVPILYLLSTMDHAVQMGKLPNAFAGVFWSAASSKGTDPFLVYTRLVKDNSVQIAGLALFRSDRLVETTEPLDIGVFMGIRNLQEGGYSTLATIPGSNTAIMYQVTHRKARIDVAIVGDKPEIHVKIHNEGNLKEKSNEEVQLSPEVISEIEKNMSKYTPDYYKKLIRKTQQKGADIFGFGEYVRAKQPSYWNKEIGTKDKWEELYKHIKVEVQVTNSIRRVGGKIT</sequence>
<evidence type="ECO:0000256" key="1">
    <source>
        <dbReference type="ARBA" id="ARBA00004635"/>
    </source>
</evidence>
<feature type="domain" description="Spore germination GerAC-like C-terminal" evidence="9">
    <location>
        <begin position="254"/>
        <end position="421"/>
    </location>
</feature>
<keyword evidence="5" id="KW-0472">Membrane</keyword>
<dbReference type="InterPro" id="IPR038501">
    <property type="entry name" value="Spore_GerAC_C_sf"/>
</dbReference>
<evidence type="ECO:0000256" key="4">
    <source>
        <dbReference type="ARBA" id="ARBA00022729"/>
    </source>
</evidence>
<comment type="subcellular location">
    <subcellularLocation>
        <location evidence="1">Membrane</location>
        <topology evidence="1">Lipid-anchor</topology>
    </subcellularLocation>
</comment>
<dbReference type="PANTHER" id="PTHR35789">
    <property type="entry name" value="SPORE GERMINATION PROTEIN B3"/>
    <property type="match status" value="1"/>
</dbReference>
<evidence type="ECO:0000259" key="9">
    <source>
        <dbReference type="Pfam" id="PF05504"/>
    </source>
</evidence>
<dbReference type="EMBL" id="RBAH01000004">
    <property type="protein sequence ID" value="RKN85451.1"/>
    <property type="molecule type" value="Genomic_DNA"/>
</dbReference>
<dbReference type="Gene3D" id="3.30.300.210">
    <property type="entry name" value="Nutrient germinant receptor protein C, domain 3"/>
    <property type="match status" value="1"/>
</dbReference>
<keyword evidence="4" id="KW-0732">Signal</keyword>
<feature type="domain" description="Spore germination protein N-terminal" evidence="10">
    <location>
        <begin position="44"/>
        <end position="242"/>
    </location>
</feature>